<comment type="caution">
    <text evidence="2">The sequence shown here is derived from an EMBL/GenBank/DDBJ whole genome shotgun (WGS) entry which is preliminary data.</text>
</comment>
<sequence>MDSRRINLLSVSIMNSNLIQEKIEKILSFVNKEYPDTSIVMYDVGARYGIHYLYTELLKYPNFSVIGFEPDEAEASKLNENNMSGIRQTFPVALAESEGTRTLYITKHPGCSSLYPPNTKVLNNYLISDLLEVVDTRSIDTISLDQFIDKFEVAKPHYLKLDIQGAEYDVLKGGKSALTNNVLGIFLETHLQEIYLGTGLFFDIHSLLTQLGFKLIYCQYNPNLGGEIVELDVAYVKNTNFLNTTADIMRAVIFCLVHSNLEFAANIVRGSTLDETMKMSILKILDQPLDLQERIVDSADLYINSKVELRKIQEDWWK</sequence>
<protein>
    <recommendedName>
        <fullName evidence="1">Methyltransferase FkbM domain-containing protein</fullName>
    </recommendedName>
</protein>
<dbReference type="AlphaFoldDB" id="A0A1U7ILN7"/>
<dbReference type="STRING" id="454136.NIES2119_11135"/>
<gene>
    <name evidence="2" type="ORF">NIES2119_11135</name>
</gene>
<dbReference type="PANTHER" id="PTHR36973">
    <property type="entry name" value="SLL1456 PROTEIN-RELATED"/>
    <property type="match status" value="1"/>
</dbReference>
<organism evidence="2 3">
    <name type="scientific">[Phormidium ambiguum] IAM M-71</name>
    <dbReference type="NCBI Taxonomy" id="454136"/>
    <lineage>
        <taxon>Bacteria</taxon>
        <taxon>Bacillati</taxon>
        <taxon>Cyanobacteriota</taxon>
        <taxon>Cyanophyceae</taxon>
        <taxon>Oscillatoriophycideae</taxon>
        <taxon>Aerosakkonematales</taxon>
        <taxon>Aerosakkonemataceae</taxon>
        <taxon>Floridanema</taxon>
    </lineage>
</organism>
<evidence type="ECO:0000313" key="3">
    <source>
        <dbReference type="Proteomes" id="UP000185860"/>
    </source>
</evidence>
<dbReference type="InterPro" id="IPR006342">
    <property type="entry name" value="FkbM_mtfrase"/>
</dbReference>
<feature type="domain" description="Methyltransferase FkbM" evidence="1">
    <location>
        <begin position="43"/>
        <end position="215"/>
    </location>
</feature>
<accession>A0A1U7ILN7</accession>
<proteinExistence type="predicted"/>
<dbReference type="EMBL" id="MRCE01000009">
    <property type="protein sequence ID" value="OKH38105.1"/>
    <property type="molecule type" value="Genomic_DNA"/>
</dbReference>
<dbReference type="InterPro" id="IPR029063">
    <property type="entry name" value="SAM-dependent_MTases_sf"/>
</dbReference>
<dbReference type="OrthoDB" id="292760at2"/>
<dbReference type="Proteomes" id="UP000185860">
    <property type="component" value="Unassembled WGS sequence"/>
</dbReference>
<evidence type="ECO:0000313" key="2">
    <source>
        <dbReference type="EMBL" id="OKH38105.1"/>
    </source>
</evidence>
<dbReference type="Gene3D" id="3.40.50.150">
    <property type="entry name" value="Vaccinia Virus protein VP39"/>
    <property type="match status" value="1"/>
</dbReference>
<dbReference type="InterPro" id="IPR053188">
    <property type="entry name" value="FkbM_Methyltransferase"/>
</dbReference>
<dbReference type="NCBIfam" id="TIGR01444">
    <property type="entry name" value="fkbM_fam"/>
    <property type="match status" value="1"/>
</dbReference>
<dbReference type="SUPFAM" id="SSF53335">
    <property type="entry name" value="S-adenosyl-L-methionine-dependent methyltransferases"/>
    <property type="match status" value="1"/>
</dbReference>
<dbReference type="Pfam" id="PF05050">
    <property type="entry name" value="Methyltransf_21"/>
    <property type="match status" value="1"/>
</dbReference>
<dbReference type="PANTHER" id="PTHR36973:SF4">
    <property type="entry name" value="NODULATION PROTEIN"/>
    <property type="match status" value="1"/>
</dbReference>
<dbReference type="GO" id="GO:0008171">
    <property type="term" value="F:O-methyltransferase activity"/>
    <property type="evidence" value="ECO:0007669"/>
    <property type="project" value="TreeGrafter"/>
</dbReference>
<dbReference type="RefSeq" id="WP_143171011.1">
    <property type="nucleotide sequence ID" value="NZ_MRCE01000009.1"/>
</dbReference>
<reference evidence="2 3" key="1">
    <citation type="submission" date="2016-11" db="EMBL/GenBank/DDBJ databases">
        <title>Draft Genome Sequences of Nine Cyanobacterial Strains from Diverse Habitats.</title>
        <authorList>
            <person name="Zhu T."/>
            <person name="Hou S."/>
            <person name="Lu X."/>
            <person name="Hess W.R."/>
        </authorList>
    </citation>
    <scope>NUCLEOTIDE SEQUENCE [LARGE SCALE GENOMIC DNA]</scope>
    <source>
        <strain evidence="2 3">IAM M-71</strain>
    </source>
</reference>
<evidence type="ECO:0000259" key="1">
    <source>
        <dbReference type="Pfam" id="PF05050"/>
    </source>
</evidence>
<name>A0A1U7ILN7_9CYAN</name>